<feature type="domain" description="ABC transporter" evidence="3">
    <location>
        <begin position="2"/>
        <end position="227"/>
    </location>
</feature>
<dbReference type="GO" id="GO:0016887">
    <property type="term" value="F:ATP hydrolysis activity"/>
    <property type="evidence" value="ECO:0007669"/>
    <property type="project" value="InterPro"/>
</dbReference>
<accession>A0AAU8AB81</accession>
<evidence type="ECO:0000256" key="2">
    <source>
        <dbReference type="ARBA" id="ARBA00022840"/>
    </source>
</evidence>
<dbReference type="PANTHER" id="PTHR43158">
    <property type="entry name" value="SKFA PEPTIDE EXPORT ATP-BINDING PROTEIN SKFE"/>
    <property type="match status" value="1"/>
</dbReference>
<sequence length="279" mass="31330">MIEVRNVTKNFRNVTALRSLNVSFGENRIYGLLGRNGAGKSTLLNLMTNRLIPTEGFLYLDGFPLTENDRVLGKIFCMSENTLYEPSVRVERIFKWTAMFYPAFDTAYAAALAEKFGLDTRKKVGQLSTGYRSIFKLVLTLASGAEYLLFDEPVLGLDANHRQLFYEELLARYSKRPCTVILSTHLIEEIASLIEHVVIIKDGRILLDRPAEEIHNMGFTVSGKKDEVEKWCAGKNILGSQEIGGLMLAHILGRRSDIPASLTATPLDLQQLFIHLTNS</sequence>
<reference evidence="4" key="1">
    <citation type="submission" date="2023-02" db="EMBL/GenBank/DDBJ databases">
        <title>Gut commensal Christensenella minuta modulates host metabolism via a new class of secondary bile acids.</title>
        <authorList>
            <person name="Liu C."/>
        </authorList>
    </citation>
    <scope>NUCLEOTIDE SEQUENCE</scope>
    <source>
        <strain evidence="4">CA70</strain>
    </source>
</reference>
<gene>
    <name evidence="4" type="ORF">PUP29_03835</name>
</gene>
<keyword evidence="2 4" id="KW-0067">ATP-binding</keyword>
<dbReference type="InterPro" id="IPR003593">
    <property type="entry name" value="AAA+_ATPase"/>
</dbReference>
<organism evidence="4">
    <name type="scientific">Christensenella massiliensis</name>
    <dbReference type="NCBI Taxonomy" id="1805714"/>
    <lineage>
        <taxon>Bacteria</taxon>
        <taxon>Bacillati</taxon>
        <taxon>Bacillota</taxon>
        <taxon>Clostridia</taxon>
        <taxon>Christensenellales</taxon>
        <taxon>Christensenellaceae</taxon>
        <taxon>Christensenella</taxon>
    </lineage>
</organism>
<dbReference type="CDD" id="cd03230">
    <property type="entry name" value="ABC_DR_subfamily_A"/>
    <property type="match status" value="1"/>
</dbReference>
<dbReference type="PANTHER" id="PTHR43158:SF5">
    <property type="entry name" value="ABC TRANSPORTER, ATP-BINDING PROTEIN"/>
    <property type="match status" value="1"/>
</dbReference>
<dbReference type="Gene3D" id="3.40.50.300">
    <property type="entry name" value="P-loop containing nucleotide triphosphate hydrolases"/>
    <property type="match status" value="1"/>
</dbReference>
<evidence type="ECO:0000313" key="4">
    <source>
        <dbReference type="EMBL" id="XCC63055.1"/>
    </source>
</evidence>
<keyword evidence="1" id="KW-0547">Nucleotide-binding</keyword>
<dbReference type="GO" id="GO:0005524">
    <property type="term" value="F:ATP binding"/>
    <property type="evidence" value="ECO:0007669"/>
    <property type="project" value="UniProtKB-KW"/>
</dbReference>
<evidence type="ECO:0000259" key="3">
    <source>
        <dbReference type="PROSITE" id="PS50893"/>
    </source>
</evidence>
<dbReference type="AlphaFoldDB" id="A0AAU8AB81"/>
<dbReference type="InterPro" id="IPR003439">
    <property type="entry name" value="ABC_transporter-like_ATP-bd"/>
</dbReference>
<dbReference type="SMART" id="SM00382">
    <property type="entry name" value="AAA"/>
    <property type="match status" value="1"/>
</dbReference>
<dbReference type="RefSeq" id="WP_079547139.1">
    <property type="nucleotide sequence ID" value="NZ_CP117826.1"/>
</dbReference>
<evidence type="ECO:0000256" key="1">
    <source>
        <dbReference type="ARBA" id="ARBA00022741"/>
    </source>
</evidence>
<dbReference type="EMBL" id="CP117826">
    <property type="protein sequence ID" value="XCC63055.1"/>
    <property type="molecule type" value="Genomic_DNA"/>
</dbReference>
<name>A0AAU8AB81_9FIRM</name>
<protein>
    <submittedName>
        <fullName evidence="4">ABC transporter ATP-binding protein</fullName>
    </submittedName>
</protein>
<proteinExistence type="predicted"/>
<dbReference type="InterPro" id="IPR027417">
    <property type="entry name" value="P-loop_NTPase"/>
</dbReference>
<dbReference type="PROSITE" id="PS50893">
    <property type="entry name" value="ABC_TRANSPORTER_2"/>
    <property type="match status" value="1"/>
</dbReference>
<dbReference type="Pfam" id="PF00005">
    <property type="entry name" value="ABC_tran"/>
    <property type="match status" value="1"/>
</dbReference>
<dbReference type="SUPFAM" id="SSF52540">
    <property type="entry name" value="P-loop containing nucleoside triphosphate hydrolases"/>
    <property type="match status" value="1"/>
</dbReference>